<name>A0A192YCI2_9CAUD</name>
<proteinExistence type="predicted"/>
<dbReference type="Pfam" id="PF24205">
    <property type="entry name" value="Antiholin"/>
    <property type="match status" value="1"/>
</dbReference>
<dbReference type="OrthoDB" id="18750at10239"/>
<accession>A0A192YCI2</accession>
<dbReference type="EMBL" id="KX078569">
    <property type="protein sequence ID" value="ANM46586.1"/>
    <property type="molecule type" value="Genomic_DNA"/>
</dbReference>
<keyword evidence="2" id="KW-1185">Reference proteome</keyword>
<evidence type="ECO:0000313" key="1">
    <source>
        <dbReference type="EMBL" id="ANM46586.1"/>
    </source>
</evidence>
<sequence length="91" mass="10234">MGPKLLIGGLLCAICLSSPAKTSDDEFNEYVEGALVVYAQIKEPSKEESERFYNFVKTKWADSNCEDACTASGERVAREYVYLQKKELIDE</sequence>
<dbReference type="RefSeq" id="YP_009279944.1">
    <property type="nucleotide sequence ID" value="NC_031020.1"/>
</dbReference>
<dbReference type="GeneID" id="29059404"/>
<protein>
    <submittedName>
        <fullName evidence="1">Lysis inhibition</fullName>
    </submittedName>
</protein>
<dbReference type="KEGG" id="vg:29059404"/>
<gene>
    <name evidence="1" type="ORF">MP1_gp0086</name>
</gene>
<reference evidence="1 2" key="1">
    <citation type="submission" date="2016-04" db="EMBL/GenBank/DDBJ databases">
        <title>Comparative genomics of Morganella phages MP1 and MP2 define new clades among the T4 and T7-like Viruses.</title>
        <authorList>
            <person name="Pinto G."/>
            <person name="Oliveira A."/>
            <person name="Malgorzata L."/>
            <person name="Kropinski A."/>
            <person name="Azeredo J."/>
        </authorList>
    </citation>
    <scope>NUCLEOTIDE SEQUENCE [LARGE SCALE GENOMIC DNA]</scope>
</reference>
<organism evidence="1 2">
    <name type="scientific">Morganella phage vB_MmoM_MP1</name>
    <dbReference type="NCBI Taxonomy" id="1852628"/>
    <lineage>
        <taxon>Viruses</taxon>
        <taxon>Duplodnaviria</taxon>
        <taxon>Heunggongvirae</taxon>
        <taxon>Uroviricota</taxon>
        <taxon>Caudoviricetes</taxon>
        <taxon>Pantevenvirales</taxon>
        <taxon>Straboviridae</taxon>
        <taxon>Gualtarvirus</taxon>
        <taxon>Gualtarvirus mp1</taxon>
    </lineage>
</organism>
<dbReference type="InterPro" id="IPR034696">
    <property type="entry name" value="RI_T4"/>
</dbReference>
<dbReference type="Proteomes" id="UP000203816">
    <property type="component" value="Segment"/>
</dbReference>
<evidence type="ECO:0000313" key="2">
    <source>
        <dbReference type="Proteomes" id="UP000203816"/>
    </source>
</evidence>